<evidence type="ECO:0000313" key="1">
    <source>
        <dbReference type="EMBL" id="THG32326.1"/>
    </source>
</evidence>
<dbReference type="EMBL" id="SSSM01000002">
    <property type="protein sequence ID" value="THG32326.1"/>
    <property type="molecule type" value="Genomic_DNA"/>
</dbReference>
<sequence>MPPTTDEDAPQDRQRLSPWGLLRNWVAWGLDYAYVGYWMTRSFVGHADPQQYLAHPGPKAPVVILPGVYERWQFLRPLADHLEGNGHPVHMVPELRWNTASVSDSARIVNGMIEERDLHGVIIVAHSKGGLIGKAAMLQDPRGRIDRMIAISTPFSGSIYARFLVGATLRAFSPNNATLRSLGAQLDANSRITSIWGAFDPHIPGGSALSGATNIRLRSSGHFRPLGTQELRDAVDRALADLPG</sequence>
<proteinExistence type="predicted"/>
<gene>
    <name evidence="1" type="ORF">E6C64_04715</name>
</gene>
<keyword evidence="2" id="KW-1185">Reference proteome</keyword>
<dbReference type="SUPFAM" id="SSF53474">
    <property type="entry name" value="alpha/beta-Hydrolases"/>
    <property type="match status" value="1"/>
</dbReference>
<dbReference type="InterPro" id="IPR029058">
    <property type="entry name" value="AB_hydrolase_fold"/>
</dbReference>
<evidence type="ECO:0000313" key="2">
    <source>
        <dbReference type="Proteomes" id="UP000309133"/>
    </source>
</evidence>
<dbReference type="RefSeq" id="WP_136426491.1">
    <property type="nucleotide sequence ID" value="NZ_SSSM01000002.1"/>
</dbReference>
<reference evidence="1 2" key="1">
    <citation type="submission" date="2019-04" db="EMBL/GenBank/DDBJ databases">
        <authorList>
            <person name="Jiang L."/>
        </authorList>
    </citation>
    <scope>NUCLEOTIDE SEQUENCE [LARGE SCALE GENOMIC DNA]</scope>
    <source>
        <strain evidence="1 2">YIM 131853</strain>
    </source>
</reference>
<dbReference type="OrthoDB" id="9770427at2"/>
<dbReference type="GO" id="GO:0016787">
    <property type="term" value="F:hydrolase activity"/>
    <property type="evidence" value="ECO:0007669"/>
    <property type="project" value="UniProtKB-KW"/>
</dbReference>
<dbReference type="AlphaFoldDB" id="A0A4S4FS75"/>
<accession>A0A4S4FS75</accession>
<dbReference type="Proteomes" id="UP000309133">
    <property type="component" value="Unassembled WGS sequence"/>
</dbReference>
<comment type="caution">
    <text evidence="1">The sequence shown here is derived from an EMBL/GenBank/DDBJ whole genome shotgun (WGS) entry which is preliminary data.</text>
</comment>
<organism evidence="1 2">
    <name type="scientific">Naasia lichenicola</name>
    <dbReference type="NCBI Taxonomy" id="2565933"/>
    <lineage>
        <taxon>Bacteria</taxon>
        <taxon>Bacillati</taxon>
        <taxon>Actinomycetota</taxon>
        <taxon>Actinomycetes</taxon>
        <taxon>Micrococcales</taxon>
        <taxon>Microbacteriaceae</taxon>
        <taxon>Naasia</taxon>
    </lineage>
</organism>
<name>A0A4S4FS75_9MICO</name>
<keyword evidence="1" id="KW-0378">Hydrolase</keyword>
<protein>
    <submittedName>
        <fullName evidence="1">Alpha/beta hydrolase</fullName>
    </submittedName>
</protein>
<dbReference type="Gene3D" id="3.40.50.1820">
    <property type="entry name" value="alpha/beta hydrolase"/>
    <property type="match status" value="1"/>
</dbReference>